<dbReference type="RefSeq" id="WP_002684110.1">
    <property type="nucleotide sequence ID" value="NZ_JH600070.1"/>
</dbReference>
<sequence>MLKLSHYCCVGLFLLLGACGGGESVKEESSPTTSANTTTDTAATSQTSSSGYEYHVYHILISTPRGASAADMTTLQTQAERVLKMVKEGENFQGVAATVSNSPSAETGGDLGWRTLSELPSLFTDTVKTMQVGDVSDLIRNDSGFHIIKLADKRPTQRK</sequence>
<reference evidence="4 5" key="1">
    <citation type="submission" date="2011-11" db="EMBL/GenBank/DDBJ databases">
        <title>Improved High-Quality Draft sequence of Beggiatoa alba B18lD.</title>
        <authorList>
            <consortium name="US DOE Joint Genome Institute"/>
            <person name="Lucas S."/>
            <person name="Han J."/>
            <person name="Lapidus A."/>
            <person name="Cheng J.-F."/>
            <person name="Goodwin L."/>
            <person name="Pitluck S."/>
            <person name="Peters L."/>
            <person name="Mikhailova N."/>
            <person name="Held B."/>
            <person name="Detter J.C."/>
            <person name="Han C."/>
            <person name="Tapia R."/>
            <person name="Land M."/>
            <person name="Hauser L."/>
            <person name="Kyrpides N."/>
            <person name="Ivanova N."/>
            <person name="Pagani I."/>
            <person name="Samuel K."/>
            <person name="Teske A."/>
            <person name="Mueller J."/>
            <person name="Woyke T."/>
        </authorList>
    </citation>
    <scope>NUCLEOTIDE SEQUENCE [LARGE SCALE GENOMIC DNA]</scope>
    <source>
        <strain evidence="4 5">B18LD</strain>
    </source>
</reference>
<dbReference type="AlphaFoldDB" id="I3CDY4"/>
<dbReference type="HOGENOM" id="CLU_1657382_0_0_6"/>
<dbReference type="InterPro" id="IPR046357">
    <property type="entry name" value="PPIase_dom_sf"/>
</dbReference>
<dbReference type="Gene3D" id="3.10.50.40">
    <property type="match status" value="1"/>
</dbReference>
<gene>
    <name evidence="4" type="ORF">BegalDRAFT_0919</name>
</gene>
<keyword evidence="5" id="KW-1185">Reference proteome</keyword>
<keyword evidence="1" id="KW-0697">Rotamase</keyword>
<dbReference type="OrthoDB" id="14196at2"/>
<dbReference type="SUPFAM" id="SSF54534">
    <property type="entry name" value="FKBP-like"/>
    <property type="match status" value="1"/>
</dbReference>
<accession>I3CDY4</accession>
<dbReference type="eggNOG" id="COG0760">
    <property type="taxonomic scope" value="Bacteria"/>
</dbReference>
<dbReference type="Pfam" id="PF00639">
    <property type="entry name" value="Rotamase"/>
    <property type="match status" value="1"/>
</dbReference>
<proteinExistence type="predicted"/>
<organism evidence="4 5">
    <name type="scientific">Beggiatoa alba B18LD</name>
    <dbReference type="NCBI Taxonomy" id="395493"/>
    <lineage>
        <taxon>Bacteria</taxon>
        <taxon>Pseudomonadati</taxon>
        <taxon>Pseudomonadota</taxon>
        <taxon>Gammaproteobacteria</taxon>
        <taxon>Thiotrichales</taxon>
        <taxon>Thiotrichaceae</taxon>
        <taxon>Beggiatoa</taxon>
    </lineage>
</organism>
<evidence type="ECO:0000313" key="4">
    <source>
        <dbReference type="EMBL" id="EIJ41827.1"/>
    </source>
</evidence>
<dbReference type="GO" id="GO:0003755">
    <property type="term" value="F:peptidyl-prolyl cis-trans isomerase activity"/>
    <property type="evidence" value="ECO:0007669"/>
    <property type="project" value="UniProtKB-KW"/>
</dbReference>
<dbReference type="PANTHER" id="PTHR47637">
    <property type="entry name" value="CHAPERONE SURA"/>
    <property type="match status" value="1"/>
</dbReference>
<dbReference type="Proteomes" id="UP000005744">
    <property type="component" value="Unassembled WGS sequence"/>
</dbReference>
<dbReference type="PROSITE" id="PS51257">
    <property type="entry name" value="PROKAR_LIPOPROTEIN"/>
    <property type="match status" value="1"/>
</dbReference>
<dbReference type="STRING" id="395493.BegalDRAFT_0919"/>
<keyword evidence="1 4" id="KW-0413">Isomerase</keyword>
<dbReference type="InterPro" id="IPR000297">
    <property type="entry name" value="PPIase_PpiC"/>
</dbReference>
<name>I3CDY4_9GAMM</name>
<feature type="region of interest" description="Disordered" evidence="2">
    <location>
        <begin position="22"/>
        <end position="46"/>
    </location>
</feature>
<dbReference type="InterPro" id="IPR050280">
    <property type="entry name" value="OMP_Chaperone_SurA"/>
</dbReference>
<feature type="domain" description="PpiC" evidence="3">
    <location>
        <begin position="51"/>
        <end position="152"/>
    </location>
</feature>
<evidence type="ECO:0000256" key="2">
    <source>
        <dbReference type="SAM" id="MobiDB-lite"/>
    </source>
</evidence>
<evidence type="ECO:0000313" key="5">
    <source>
        <dbReference type="Proteomes" id="UP000005744"/>
    </source>
</evidence>
<dbReference type="EMBL" id="JH600070">
    <property type="protein sequence ID" value="EIJ41827.1"/>
    <property type="molecule type" value="Genomic_DNA"/>
</dbReference>
<feature type="compositionally biased region" description="Low complexity" evidence="2">
    <location>
        <begin position="30"/>
        <end position="46"/>
    </location>
</feature>
<dbReference type="PANTHER" id="PTHR47637:SF1">
    <property type="entry name" value="CHAPERONE SURA"/>
    <property type="match status" value="1"/>
</dbReference>
<protein>
    <submittedName>
        <fullName evidence="4">Parvulin-like peptidyl-prolyl isomerase</fullName>
    </submittedName>
</protein>
<evidence type="ECO:0000259" key="3">
    <source>
        <dbReference type="PROSITE" id="PS50198"/>
    </source>
</evidence>
<evidence type="ECO:0000256" key="1">
    <source>
        <dbReference type="PROSITE-ProRule" id="PRU00278"/>
    </source>
</evidence>
<dbReference type="PROSITE" id="PS50198">
    <property type="entry name" value="PPIC_PPIASE_2"/>
    <property type="match status" value="1"/>
</dbReference>